<evidence type="ECO:0000313" key="3">
    <source>
        <dbReference type="Proteomes" id="UP000298616"/>
    </source>
</evidence>
<accession>A0A4D7JFZ7</accession>
<sequence>MEITIKTKINKPVKEVESGFNKNLFNHLSPPFPKLSVLRFDGINKGGITHLKLNFLLFKQEWISYNTHSASSTKGFYFIDTGEKLPFPLKKWKHRHVVFGNSSSCIVDRVKYSTGIKLIDLIIFPAMWLMFYGRKPSYKSYYHQ</sequence>
<evidence type="ECO:0008006" key="4">
    <source>
        <dbReference type="Google" id="ProtNLM"/>
    </source>
</evidence>
<name>A0A4D7JFZ7_9BACT</name>
<evidence type="ECO:0000313" key="2">
    <source>
        <dbReference type="EMBL" id="QCK13587.1"/>
    </source>
</evidence>
<keyword evidence="1" id="KW-0812">Transmembrane</keyword>
<dbReference type="Gene3D" id="3.30.530.20">
    <property type="match status" value="1"/>
</dbReference>
<dbReference type="Proteomes" id="UP000298616">
    <property type="component" value="Chromosome"/>
</dbReference>
<keyword evidence="1" id="KW-1133">Transmembrane helix</keyword>
<protein>
    <recommendedName>
        <fullName evidence="4">Ligand-binding SRPBCC domain-containing protein</fullName>
    </recommendedName>
</protein>
<dbReference type="RefSeq" id="WP_137089184.1">
    <property type="nucleotide sequence ID" value="NZ_CP028923.1"/>
</dbReference>
<dbReference type="OrthoDB" id="838246at2"/>
<reference evidence="2 3" key="1">
    <citation type="submission" date="2018-04" db="EMBL/GenBank/DDBJ databases">
        <title>Complete genome uncultured novel isolate.</title>
        <authorList>
            <person name="Merlino G."/>
        </authorList>
    </citation>
    <scope>NUCLEOTIDE SEQUENCE [LARGE SCALE GENOMIC DNA]</scope>
    <source>
        <strain evidence="3">R1DC9</strain>
    </source>
</reference>
<dbReference type="InterPro" id="IPR023393">
    <property type="entry name" value="START-like_dom_sf"/>
</dbReference>
<evidence type="ECO:0000256" key="1">
    <source>
        <dbReference type="SAM" id="Phobius"/>
    </source>
</evidence>
<keyword evidence="1" id="KW-0472">Membrane</keyword>
<keyword evidence="3" id="KW-1185">Reference proteome</keyword>
<dbReference type="EMBL" id="CP028923">
    <property type="protein sequence ID" value="QCK13587.1"/>
    <property type="molecule type" value="Genomic_DNA"/>
</dbReference>
<proteinExistence type="predicted"/>
<gene>
    <name evidence="2" type="ORF">DCC35_01865</name>
</gene>
<dbReference type="KEGG" id="fpf:DCC35_01865"/>
<dbReference type="AlphaFoldDB" id="A0A4D7JFZ7"/>
<feature type="transmembrane region" description="Helical" evidence="1">
    <location>
        <begin position="112"/>
        <end position="132"/>
    </location>
</feature>
<organism evidence="2 3">
    <name type="scientific">Mangrovivirga cuniculi</name>
    <dbReference type="NCBI Taxonomy" id="2715131"/>
    <lineage>
        <taxon>Bacteria</taxon>
        <taxon>Pseudomonadati</taxon>
        <taxon>Bacteroidota</taxon>
        <taxon>Cytophagia</taxon>
        <taxon>Cytophagales</taxon>
        <taxon>Mangrovivirgaceae</taxon>
        <taxon>Mangrovivirga</taxon>
    </lineage>
</organism>